<dbReference type="Gene3D" id="3.90.550.10">
    <property type="entry name" value="Spore Coat Polysaccharide Biosynthesis Protein SpsA, Chain A"/>
    <property type="match status" value="1"/>
</dbReference>
<name>A0ABM8GSU8_9MICO</name>
<reference evidence="4" key="1">
    <citation type="journal article" date="2019" name="Int. J. Syst. Evol. Microbiol.">
        <title>The Global Catalogue of Microorganisms (GCM) 10K type strain sequencing project: providing services to taxonomists for standard genome sequencing and annotation.</title>
        <authorList>
            <consortium name="The Broad Institute Genomics Platform"/>
            <consortium name="The Broad Institute Genome Sequencing Center for Infectious Disease"/>
            <person name="Wu L."/>
            <person name="Ma J."/>
        </authorList>
    </citation>
    <scope>NUCLEOTIDE SEQUENCE [LARGE SCALE GENOMIC DNA]</scope>
    <source>
        <strain evidence="4">NBRC 108728</strain>
    </source>
</reference>
<dbReference type="Pfam" id="PF00535">
    <property type="entry name" value="Glycos_transf_2"/>
    <property type="match status" value="1"/>
</dbReference>
<protein>
    <recommendedName>
        <fullName evidence="2">Glycosyltransferase 2-like domain-containing protein</fullName>
    </recommendedName>
</protein>
<dbReference type="PANTHER" id="PTHR22916">
    <property type="entry name" value="GLYCOSYLTRANSFERASE"/>
    <property type="match status" value="1"/>
</dbReference>
<dbReference type="InterPro" id="IPR029044">
    <property type="entry name" value="Nucleotide-diphossugar_trans"/>
</dbReference>
<dbReference type="CDD" id="cd00761">
    <property type="entry name" value="Glyco_tranf_GTA_type"/>
    <property type="match status" value="1"/>
</dbReference>
<evidence type="ECO:0000313" key="4">
    <source>
        <dbReference type="Proteomes" id="UP001321486"/>
    </source>
</evidence>
<dbReference type="SUPFAM" id="SSF53448">
    <property type="entry name" value="Nucleotide-diphospho-sugar transferases"/>
    <property type="match status" value="1"/>
</dbReference>
<feature type="region of interest" description="Disordered" evidence="1">
    <location>
        <begin position="233"/>
        <end position="308"/>
    </location>
</feature>
<evidence type="ECO:0000256" key="1">
    <source>
        <dbReference type="SAM" id="MobiDB-lite"/>
    </source>
</evidence>
<feature type="compositionally biased region" description="Low complexity" evidence="1">
    <location>
        <begin position="239"/>
        <end position="280"/>
    </location>
</feature>
<accession>A0ABM8GSU8</accession>
<sequence length="308" mass="33436">MRQNRTRTPAPPTEENPIDTAPLVSVVIPARDVEPWIDELLASVLAQGGDELQVVVVDDHSTDGTGERLAEHARRDGRILHHVADTTGAAAARNTGVGLATGRYLVFADADDLVPRGAYAALVATLESSGSDFAIGDHLKFSPTSTWSPTARWYPFDTHVVGAKPVDLPSLVSGRAAWNRMFRRSFWDDHSLAFPEIARTDDILPMTRAFTLATAIDVVPDCVYLYRDRPGSTSMTAGTPPRSRPASTSSRSWPARAAWPRWATPASPSSTPDSFSTPTAGCTSAATSRSWRRVRRPTLRCSVRSRSS</sequence>
<organism evidence="3 4">
    <name type="scientific">Frondihabitans sucicola</name>
    <dbReference type="NCBI Taxonomy" id="1268041"/>
    <lineage>
        <taxon>Bacteria</taxon>
        <taxon>Bacillati</taxon>
        <taxon>Actinomycetota</taxon>
        <taxon>Actinomycetes</taxon>
        <taxon>Micrococcales</taxon>
        <taxon>Microbacteriaceae</taxon>
        <taxon>Frondihabitans</taxon>
    </lineage>
</organism>
<keyword evidence="4" id="KW-1185">Reference proteome</keyword>
<feature type="domain" description="Glycosyltransferase 2-like" evidence="2">
    <location>
        <begin position="25"/>
        <end position="185"/>
    </location>
</feature>
<gene>
    <name evidence="3" type="ORF">GCM10025867_37880</name>
</gene>
<evidence type="ECO:0000313" key="3">
    <source>
        <dbReference type="EMBL" id="BDZ51547.1"/>
    </source>
</evidence>
<dbReference type="EMBL" id="AP027732">
    <property type="protein sequence ID" value="BDZ51547.1"/>
    <property type="molecule type" value="Genomic_DNA"/>
</dbReference>
<proteinExistence type="predicted"/>
<evidence type="ECO:0000259" key="2">
    <source>
        <dbReference type="Pfam" id="PF00535"/>
    </source>
</evidence>
<dbReference type="Proteomes" id="UP001321486">
    <property type="component" value="Chromosome"/>
</dbReference>
<dbReference type="InterPro" id="IPR001173">
    <property type="entry name" value="Glyco_trans_2-like"/>
</dbReference>
<dbReference type="PANTHER" id="PTHR22916:SF3">
    <property type="entry name" value="UDP-GLCNAC:BETAGAL BETA-1,3-N-ACETYLGLUCOSAMINYLTRANSFERASE-LIKE PROTEIN 1"/>
    <property type="match status" value="1"/>
</dbReference>